<evidence type="ECO:0000313" key="1">
    <source>
        <dbReference type="EMBL" id="JAD61023.1"/>
    </source>
</evidence>
<organism evidence="1">
    <name type="scientific">Arundo donax</name>
    <name type="common">Giant reed</name>
    <name type="synonym">Donax arundinaceus</name>
    <dbReference type="NCBI Taxonomy" id="35708"/>
    <lineage>
        <taxon>Eukaryota</taxon>
        <taxon>Viridiplantae</taxon>
        <taxon>Streptophyta</taxon>
        <taxon>Embryophyta</taxon>
        <taxon>Tracheophyta</taxon>
        <taxon>Spermatophyta</taxon>
        <taxon>Magnoliopsida</taxon>
        <taxon>Liliopsida</taxon>
        <taxon>Poales</taxon>
        <taxon>Poaceae</taxon>
        <taxon>PACMAD clade</taxon>
        <taxon>Arundinoideae</taxon>
        <taxon>Arundineae</taxon>
        <taxon>Arundo</taxon>
    </lineage>
</organism>
<dbReference type="AlphaFoldDB" id="A0A0A9BFT9"/>
<name>A0A0A9BFT9_ARUDO</name>
<protein>
    <submittedName>
        <fullName evidence="1">Uncharacterized protein</fullName>
    </submittedName>
</protein>
<accession>A0A0A9BFT9</accession>
<dbReference type="EMBL" id="GBRH01236872">
    <property type="protein sequence ID" value="JAD61023.1"/>
    <property type="molecule type" value="Transcribed_RNA"/>
</dbReference>
<sequence>MLHSLTEYWLRMAICLIDLNKFTGPSDHTFNTVLIFLFLYNL</sequence>
<reference evidence="1" key="1">
    <citation type="submission" date="2014-09" db="EMBL/GenBank/DDBJ databases">
        <authorList>
            <person name="Magalhaes I.L.F."/>
            <person name="Oliveira U."/>
            <person name="Santos F.R."/>
            <person name="Vidigal T.H.D.A."/>
            <person name="Brescovit A.D."/>
            <person name="Santos A.J."/>
        </authorList>
    </citation>
    <scope>NUCLEOTIDE SEQUENCE</scope>
    <source>
        <tissue evidence="1">Shoot tissue taken approximately 20 cm above the soil surface</tissue>
    </source>
</reference>
<reference evidence="1" key="2">
    <citation type="journal article" date="2015" name="Data Brief">
        <title>Shoot transcriptome of the giant reed, Arundo donax.</title>
        <authorList>
            <person name="Barrero R.A."/>
            <person name="Guerrero F.D."/>
            <person name="Moolhuijzen P."/>
            <person name="Goolsby J.A."/>
            <person name="Tidwell J."/>
            <person name="Bellgard S.E."/>
            <person name="Bellgard M.I."/>
        </authorList>
    </citation>
    <scope>NUCLEOTIDE SEQUENCE</scope>
    <source>
        <tissue evidence="1">Shoot tissue taken approximately 20 cm above the soil surface</tissue>
    </source>
</reference>
<proteinExistence type="predicted"/>